<evidence type="ECO:0000256" key="1">
    <source>
        <dbReference type="SAM" id="MobiDB-lite"/>
    </source>
</evidence>
<keyword evidence="3" id="KW-1185">Reference proteome</keyword>
<dbReference type="Proteomes" id="UP001432000">
    <property type="component" value="Chromosome"/>
</dbReference>
<protein>
    <submittedName>
        <fullName evidence="2">General stress protein CsbD</fullName>
    </submittedName>
</protein>
<dbReference type="RefSeq" id="WP_338889029.1">
    <property type="nucleotide sequence ID" value="NZ_CP147846.1"/>
</dbReference>
<dbReference type="EMBL" id="CP147846">
    <property type="protein sequence ID" value="WXG68672.1"/>
    <property type="molecule type" value="Genomic_DNA"/>
</dbReference>
<proteinExistence type="predicted"/>
<accession>A0ABZ2PHN3</accession>
<sequence>MTDDNASQEARKGLLDGIKGKAKEVVGAVTGNDSLTTEGQLQAAQAREKKEAKASELAAETQAAQAGEDLSSVKNAADDQRAAAEESARASEDEARRAQQAQRIAAEQEKDRAVAAEIVDAEVDARAEQIEAVAEGQADAAAASQDQLDAVVEYSNDVSEAEAARAAAERARRNA</sequence>
<feature type="region of interest" description="Disordered" evidence="1">
    <location>
        <begin position="39"/>
        <end position="111"/>
    </location>
</feature>
<evidence type="ECO:0000313" key="3">
    <source>
        <dbReference type="Proteomes" id="UP001432000"/>
    </source>
</evidence>
<evidence type="ECO:0000313" key="2">
    <source>
        <dbReference type="EMBL" id="WXG68672.1"/>
    </source>
</evidence>
<dbReference type="InterPro" id="IPR036629">
    <property type="entry name" value="YjbJ_sf"/>
</dbReference>
<feature type="compositionally biased region" description="Basic and acidic residues" evidence="1">
    <location>
        <begin position="76"/>
        <end position="97"/>
    </location>
</feature>
<gene>
    <name evidence="2" type="ORF">WDS16_26380</name>
</gene>
<name>A0ABZ2PHN3_9NOCA</name>
<organism evidence="2 3">
    <name type="scientific">Rhodococcus sovatensis</name>
    <dbReference type="NCBI Taxonomy" id="1805840"/>
    <lineage>
        <taxon>Bacteria</taxon>
        <taxon>Bacillati</taxon>
        <taxon>Actinomycetota</taxon>
        <taxon>Actinomycetes</taxon>
        <taxon>Mycobacteriales</taxon>
        <taxon>Nocardiaceae</taxon>
        <taxon>Rhodococcus</taxon>
    </lineage>
</organism>
<dbReference type="SUPFAM" id="SSF69047">
    <property type="entry name" value="Hypothetical protein YjbJ"/>
    <property type="match status" value="1"/>
</dbReference>
<reference evidence="2 3" key="1">
    <citation type="submission" date="2024-03" db="EMBL/GenBank/DDBJ databases">
        <title>Natural products discovery in diverse microorganisms through a two-stage MS feature dereplication strategy.</title>
        <authorList>
            <person name="Zhang R."/>
        </authorList>
    </citation>
    <scope>NUCLEOTIDE SEQUENCE [LARGE SCALE GENOMIC DNA]</scope>
    <source>
        <strain evidence="2 3">18930</strain>
    </source>
</reference>